<organism evidence="5 6">
    <name type="scientific">Natronospira proteinivora</name>
    <dbReference type="NCBI Taxonomy" id="1807133"/>
    <lineage>
        <taxon>Bacteria</taxon>
        <taxon>Pseudomonadati</taxon>
        <taxon>Pseudomonadota</taxon>
        <taxon>Gammaproteobacteria</taxon>
        <taxon>Natronospirales</taxon>
        <taxon>Natronospiraceae</taxon>
        <taxon>Natronospira</taxon>
    </lineage>
</organism>
<evidence type="ECO:0000313" key="5">
    <source>
        <dbReference type="EMBL" id="MCP1728507.1"/>
    </source>
</evidence>
<comment type="similarity">
    <text evidence="1 4">Belongs to the universal ribosomal protein uL23 family.</text>
</comment>
<gene>
    <name evidence="4" type="primary">rplW</name>
    <name evidence="5" type="ORF">J2T60_002521</name>
</gene>
<evidence type="ECO:0000256" key="3">
    <source>
        <dbReference type="ARBA" id="ARBA00023274"/>
    </source>
</evidence>
<sequence>MNQERLMTVLLGPHVSEKSTDVAEAHNQVVFKVRRDASKPEIRRAVEMLFDVKVEKVSVVNHKGKIKRFGMQFGRRQDWKKAYVTLPAGQDIDFMGGD</sequence>
<keyword evidence="4" id="KW-0699">rRNA-binding</keyword>
<protein>
    <recommendedName>
        <fullName evidence="4">Large ribosomal subunit protein uL23</fullName>
    </recommendedName>
</protein>
<accession>A0ABT1GB26</accession>
<dbReference type="Pfam" id="PF00276">
    <property type="entry name" value="Ribosomal_L23"/>
    <property type="match status" value="1"/>
</dbReference>
<proteinExistence type="inferred from homology"/>
<dbReference type="PANTHER" id="PTHR11620">
    <property type="entry name" value="60S RIBOSOMAL PROTEIN L23A"/>
    <property type="match status" value="1"/>
</dbReference>
<dbReference type="EMBL" id="JALJYF010000003">
    <property type="protein sequence ID" value="MCP1728507.1"/>
    <property type="molecule type" value="Genomic_DNA"/>
</dbReference>
<dbReference type="RefSeq" id="WP_253450888.1">
    <property type="nucleotide sequence ID" value="NZ_JALJYF010000003.1"/>
</dbReference>
<comment type="function">
    <text evidence="4">One of the early assembly proteins it binds 23S rRNA. One of the proteins that surrounds the polypeptide exit tunnel on the outside of the ribosome. Forms the main docking site for trigger factor binding to the ribosome.</text>
</comment>
<name>A0ABT1GB26_9GAMM</name>
<keyword evidence="3 4" id="KW-0687">Ribonucleoprotein</keyword>
<evidence type="ECO:0000313" key="6">
    <source>
        <dbReference type="Proteomes" id="UP001523550"/>
    </source>
</evidence>
<dbReference type="NCBIfam" id="NF004359">
    <property type="entry name" value="PRK05738.1-3"/>
    <property type="match status" value="1"/>
</dbReference>
<comment type="caution">
    <text evidence="5">The sequence shown here is derived from an EMBL/GenBank/DDBJ whole genome shotgun (WGS) entry which is preliminary data.</text>
</comment>
<keyword evidence="6" id="KW-1185">Reference proteome</keyword>
<reference evidence="5 6" key="1">
    <citation type="submission" date="2022-03" db="EMBL/GenBank/DDBJ databases">
        <title>Genomic Encyclopedia of Type Strains, Phase III (KMG-III): the genomes of soil and plant-associated and newly described type strains.</title>
        <authorList>
            <person name="Whitman W."/>
        </authorList>
    </citation>
    <scope>NUCLEOTIDE SEQUENCE [LARGE SCALE GENOMIC DNA]</scope>
    <source>
        <strain evidence="5 6">BSker1</strain>
    </source>
</reference>
<dbReference type="HAMAP" id="MF_01369_B">
    <property type="entry name" value="Ribosomal_uL23_B"/>
    <property type="match status" value="1"/>
</dbReference>
<dbReference type="SUPFAM" id="SSF54189">
    <property type="entry name" value="Ribosomal proteins S24e, L23 and L15e"/>
    <property type="match status" value="1"/>
</dbReference>
<dbReference type="Proteomes" id="UP001523550">
    <property type="component" value="Unassembled WGS sequence"/>
</dbReference>
<evidence type="ECO:0000256" key="2">
    <source>
        <dbReference type="ARBA" id="ARBA00022980"/>
    </source>
</evidence>
<dbReference type="InterPro" id="IPR012677">
    <property type="entry name" value="Nucleotide-bd_a/b_plait_sf"/>
</dbReference>
<dbReference type="NCBIfam" id="NF004363">
    <property type="entry name" value="PRK05738.2-4"/>
    <property type="match status" value="1"/>
</dbReference>
<dbReference type="InterPro" id="IPR013025">
    <property type="entry name" value="Ribosomal_uL23-like"/>
</dbReference>
<evidence type="ECO:0000256" key="4">
    <source>
        <dbReference type="HAMAP-Rule" id="MF_01369"/>
    </source>
</evidence>
<dbReference type="GO" id="GO:0005840">
    <property type="term" value="C:ribosome"/>
    <property type="evidence" value="ECO:0007669"/>
    <property type="project" value="UniProtKB-KW"/>
</dbReference>
<dbReference type="InterPro" id="IPR012678">
    <property type="entry name" value="Ribosomal_uL23/eL15/eS24_sf"/>
</dbReference>
<keyword evidence="2 4" id="KW-0689">Ribosomal protein</keyword>
<keyword evidence="4" id="KW-0694">RNA-binding</keyword>
<comment type="subunit">
    <text evidence="4">Part of the 50S ribosomal subunit. Contacts protein L29, and trigger factor when it is bound to the ribosome.</text>
</comment>
<dbReference type="Gene3D" id="3.30.70.330">
    <property type="match status" value="1"/>
</dbReference>
<evidence type="ECO:0000256" key="1">
    <source>
        <dbReference type="ARBA" id="ARBA00006700"/>
    </source>
</evidence>